<gene>
    <name evidence="2" type="ORF">DDT42_01557</name>
</gene>
<evidence type="ECO:0000313" key="3">
    <source>
        <dbReference type="Proteomes" id="UP000811545"/>
    </source>
</evidence>
<dbReference type="InterPro" id="IPR010095">
    <property type="entry name" value="Cas12f1-like_TNB"/>
</dbReference>
<keyword evidence="1" id="KW-0238">DNA-binding</keyword>
<dbReference type="NCBIfam" id="TIGR01766">
    <property type="entry name" value="IS200/IS605 family accessory protein TnpB-like domain"/>
    <property type="match status" value="1"/>
</dbReference>
<dbReference type="Proteomes" id="UP000811545">
    <property type="component" value="Unassembled WGS sequence"/>
</dbReference>
<dbReference type="EMBL" id="QLTW01000144">
    <property type="protein sequence ID" value="MBT9145682.1"/>
    <property type="molecule type" value="Genomic_DNA"/>
</dbReference>
<sequence length="433" mass="50634">MRKIIHGEIYSLDFDKLNQLVSDWSSAYRFAFCRFQKDNLSLGECRNKTKIKYPSLNTRQISDAIMQAQGLYKRVKDKKVVFGGKKNQDKLVKKEISNQEWKDKRDNRVYARGDITKKGNPNIRLLNRNGDFYLRVTVGNRKFEEYKLFVPNKFQERLLSLFGEEKPYNVRLLKKDKQHYRIVIDYEIENPNIIIDFSSGVIGVDVNPDRVAISNISPDGNLIKSFSIFNNRVFFSSTNKRNYDVGCVVKQIINYALENNKGMVFENLKFKKEFENQGRKFNRIKSNFVWKKILTLLERKCVENGIQYKKVNPAFTSVIGKFKYQKMYNLSIHESASYVVARRGLVFNEKLSLYKYPSKLVKEIVFDHAGDKVKRIHSWSLWRKLRDNYKASLTAIQSRMSNLKELDGNLCYECGIPSGEIFQKELVSGSLNV</sequence>
<evidence type="ECO:0000313" key="2">
    <source>
        <dbReference type="EMBL" id="MBT9145682.1"/>
    </source>
</evidence>
<comment type="caution">
    <text evidence="2">The sequence shown here is derived from an EMBL/GenBank/DDBJ whole genome shotgun (WGS) entry which is preliminary data.</text>
</comment>
<evidence type="ECO:0000256" key="1">
    <source>
        <dbReference type="ARBA" id="ARBA00023125"/>
    </source>
</evidence>
<protein>
    <recommendedName>
        <fullName evidence="4">Transposase</fullName>
    </recommendedName>
</protein>
<accession>A0A9E2BHL6</accession>
<name>A0A9E2BHL6_PSYF1</name>
<proteinExistence type="predicted"/>
<evidence type="ECO:0008006" key="4">
    <source>
        <dbReference type="Google" id="ProtNLM"/>
    </source>
</evidence>
<organism evidence="2 3">
    <name type="scientific">Psychracetigena formicireducens</name>
    <dbReference type="NCBI Taxonomy" id="2986056"/>
    <lineage>
        <taxon>Bacteria</taxon>
        <taxon>Bacillati</taxon>
        <taxon>Candidatus Lithacetigenota</taxon>
        <taxon>Candidatus Psychracetigena</taxon>
    </lineage>
</organism>
<dbReference type="GO" id="GO:0003677">
    <property type="term" value="F:DNA binding"/>
    <property type="evidence" value="ECO:0007669"/>
    <property type="project" value="UniProtKB-KW"/>
</dbReference>
<reference evidence="2 3" key="1">
    <citation type="journal article" date="2021" name="bioRxiv">
        <title>Unique metabolic strategies in Hadean analogues reveal hints for primordial physiology.</title>
        <authorList>
            <person name="Nobu M.K."/>
            <person name="Nakai R."/>
            <person name="Tamazawa S."/>
            <person name="Mori H."/>
            <person name="Toyoda A."/>
            <person name="Ijiri A."/>
            <person name="Suzuki S."/>
            <person name="Kurokawa K."/>
            <person name="Kamagata Y."/>
            <person name="Tamaki H."/>
        </authorList>
    </citation>
    <scope>NUCLEOTIDE SEQUENCE [LARGE SCALE GENOMIC DNA]</scope>
    <source>
        <strain evidence="2">BS525</strain>
    </source>
</reference>
<dbReference type="AlphaFoldDB" id="A0A9E2BHL6"/>